<sequence>MNTLSEYKRIKQAVFDKNKFNLKKKYIQNEKVRNNTAENAYNNHYLYEVSKNNYRENPNKVHKNTVIDSRNELFDPVFKGYNNFSKENTSSIERLANLRCTNESNKSEYEQNERSGRSERNIKQGYQLADEEYLDFSAQHRSNEKNTTGIVKYEYCYICETAKPCFCVDENYDNDKEIPDWHNTNIKSNVHLNLKDISFIMEKIQSTKKKQEEPPVNKKKNNLANNFSGKKKSEKKNPKKILSIYERFHRDKIQIVKDKLSNLRNGKELLDEEVYMDYKSISDYEKDENFMKDRMEALKNMEKKHLELLSALLYEHKEMGDQIL</sequence>
<keyword evidence="1" id="KW-0175">Coiled coil</keyword>
<evidence type="ECO:0000256" key="2">
    <source>
        <dbReference type="SAM" id="MobiDB-lite"/>
    </source>
</evidence>
<name>V7PGH3_PLAYE</name>
<feature type="region of interest" description="Disordered" evidence="2">
    <location>
        <begin position="208"/>
        <end position="236"/>
    </location>
</feature>
<dbReference type="EMBL" id="KI635795">
    <property type="protein sequence ID" value="ETB57448.1"/>
    <property type="molecule type" value="Genomic_DNA"/>
</dbReference>
<evidence type="ECO:0000313" key="3">
    <source>
        <dbReference type="EMBL" id="ETB57448.1"/>
    </source>
</evidence>
<organism evidence="3 4">
    <name type="scientific">Plasmodium yoelii 17X</name>
    <dbReference type="NCBI Taxonomy" id="1323249"/>
    <lineage>
        <taxon>Eukaryota</taxon>
        <taxon>Sar</taxon>
        <taxon>Alveolata</taxon>
        <taxon>Apicomplexa</taxon>
        <taxon>Aconoidasida</taxon>
        <taxon>Haemosporida</taxon>
        <taxon>Plasmodiidae</taxon>
        <taxon>Plasmodium</taxon>
        <taxon>Plasmodium (Vinckeia)</taxon>
    </lineage>
</organism>
<dbReference type="Proteomes" id="UP000018538">
    <property type="component" value="Unassembled WGS sequence"/>
</dbReference>
<proteinExistence type="predicted"/>
<evidence type="ECO:0000313" key="4">
    <source>
        <dbReference type="Proteomes" id="UP000018538"/>
    </source>
</evidence>
<dbReference type="OrthoDB" id="375106at2759"/>
<dbReference type="AlphaFoldDB" id="V7PGH3"/>
<keyword evidence="4" id="KW-1185">Reference proteome</keyword>
<evidence type="ECO:0000256" key="1">
    <source>
        <dbReference type="SAM" id="Coils"/>
    </source>
</evidence>
<protein>
    <submittedName>
        <fullName evidence="3">Uncharacterized protein</fullName>
    </submittedName>
</protein>
<accession>V7PGH3</accession>
<reference evidence="3 4" key="1">
    <citation type="submission" date="2013-11" db="EMBL/GenBank/DDBJ databases">
        <title>The Genome Sequence of Plasmodium yoelii 17X.</title>
        <authorList>
            <consortium name="The Broad Institute Genomics Platform"/>
            <consortium name="The Broad Institute Genome Sequencing Center for Infectious Disease"/>
            <person name="Neafsey D."/>
            <person name="Adams J."/>
            <person name="Walker B."/>
            <person name="Young S.K."/>
            <person name="Zeng Q."/>
            <person name="Gargeya S."/>
            <person name="Fitzgerald M."/>
            <person name="Haas B."/>
            <person name="Abouelleil A."/>
            <person name="Alvarado L."/>
            <person name="Chapman S.B."/>
            <person name="Gainer-Dewar J."/>
            <person name="Goldberg J."/>
            <person name="Griggs A."/>
            <person name="Gujja S."/>
            <person name="Hansen M."/>
            <person name="Howarth C."/>
            <person name="Imamovic A."/>
            <person name="Ireland A."/>
            <person name="Larimer J."/>
            <person name="McCowan C."/>
            <person name="Murphy C."/>
            <person name="Pearson M."/>
            <person name="Poon T.W."/>
            <person name="Priest M."/>
            <person name="Roberts A."/>
            <person name="Saif S."/>
            <person name="Shea T."/>
            <person name="Sykes S."/>
            <person name="Wortman J."/>
            <person name="Nusbaum C."/>
            <person name="Birren B."/>
        </authorList>
    </citation>
    <scope>NUCLEOTIDE SEQUENCE [LARGE SCALE GENOMIC DNA]</scope>
    <source>
        <strain evidence="3 4">17X</strain>
    </source>
</reference>
<feature type="coiled-coil region" evidence="1">
    <location>
        <begin position="253"/>
        <end position="301"/>
    </location>
</feature>
<gene>
    <name evidence="3" type="ORF">YYC_04340</name>
</gene>